<sequence length="96" mass="11087">MSREHVLPGPTLSLSLLSYPHGRACHCVPPRPDNTRIHNHQKLRPLLEFLRITRPRTPRALHAPSQSRFSCNLVRSQYRYSCTIPMMNMNALSIRS</sequence>
<accession>A0ABR2TGA7</accession>
<evidence type="ECO:0008006" key="3">
    <source>
        <dbReference type="Google" id="ProtNLM"/>
    </source>
</evidence>
<organism evidence="1 2">
    <name type="scientific">Hibiscus sabdariffa</name>
    <name type="common">roselle</name>
    <dbReference type="NCBI Taxonomy" id="183260"/>
    <lineage>
        <taxon>Eukaryota</taxon>
        <taxon>Viridiplantae</taxon>
        <taxon>Streptophyta</taxon>
        <taxon>Embryophyta</taxon>
        <taxon>Tracheophyta</taxon>
        <taxon>Spermatophyta</taxon>
        <taxon>Magnoliopsida</taxon>
        <taxon>eudicotyledons</taxon>
        <taxon>Gunneridae</taxon>
        <taxon>Pentapetalae</taxon>
        <taxon>rosids</taxon>
        <taxon>malvids</taxon>
        <taxon>Malvales</taxon>
        <taxon>Malvaceae</taxon>
        <taxon>Malvoideae</taxon>
        <taxon>Hibiscus</taxon>
    </lineage>
</organism>
<keyword evidence="2" id="KW-1185">Reference proteome</keyword>
<reference evidence="1 2" key="1">
    <citation type="journal article" date="2024" name="G3 (Bethesda)">
        <title>Genome assembly of Hibiscus sabdariffa L. provides insights into metabolisms of medicinal natural products.</title>
        <authorList>
            <person name="Kim T."/>
        </authorList>
    </citation>
    <scope>NUCLEOTIDE SEQUENCE [LARGE SCALE GENOMIC DNA]</scope>
    <source>
        <strain evidence="1">TK-2024</strain>
        <tissue evidence="1">Old leaves</tissue>
    </source>
</reference>
<dbReference type="Proteomes" id="UP001396334">
    <property type="component" value="Unassembled WGS sequence"/>
</dbReference>
<evidence type="ECO:0000313" key="1">
    <source>
        <dbReference type="EMBL" id="KAK9036523.1"/>
    </source>
</evidence>
<dbReference type="EMBL" id="JBBPBN010000006">
    <property type="protein sequence ID" value="KAK9036523.1"/>
    <property type="molecule type" value="Genomic_DNA"/>
</dbReference>
<protein>
    <recommendedName>
        <fullName evidence="3">Secreted protein</fullName>
    </recommendedName>
</protein>
<proteinExistence type="predicted"/>
<gene>
    <name evidence="1" type="ORF">V6N11_078520</name>
</gene>
<comment type="caution">
    <text evidence="1">The sequence shown here is derived from an EMBL/GenBank/DDBJ whole genome shotgun (WGS) entry which is preliminary data.</text>
</comment>
<evidence type="ECO:0000313" key="2">
    <source>
        <dbReference type="Proteomes" id="UP001396334"/>
    </source>
</evidence>
<name>A0ABR2TGA7_9ROSI</name>